<evidence type="ECO:0000313" key="2">
    <source>
        <dbReference type="Proteomes" id="UP000279594"/>
    </source>
</evidence>
<dbReference type="AlphaFoldDB" id="A0A3G2E7K9"/>
<dbReference type="Proteomes" id="UP000279594">
    <property type="component" value="Chromosome"/>
</dbReference>
<organism evidence="1 2">
    <name type="scientific">Janthinobacterium agaricidamnosum</name>
    <dbReference type="NCBI Taxonomy" id="55508"/>
    <lineage>
        <taxon>Bacteria</taxon>
        <taxon>Pseudomonadati</taxon>
        <taxon>Pseudomonadota</taxon>
        <taxon>Betaproteobacteria</taxon>
        <taxon>Burkholderiales</taxon>
        <taxon>Oxalobacteraceae</taxon>
        <taxon>Janthinobacterium</taxon>
    </lineage>
</organism>
<gene>
    <name evidence="1" type="ORF">D9M09_09520</name>
</gene>
<dbReference type="RefSeq" id="WP_070222074.1">
    <property type="nucleotide sequence ID" value="NZ_CP033019.1"/>
</dbReference>
<evidence type="ECO:0000313" key="1">
    <source>
        <dbReference type="EMBL" id="AYM76004.1"/>
    </source>
</evidence>
<protein>
    <submittedName>
        <fullName evidence="1">Uncharacterized protein</fullName>
    </submittedName>
</protein>
<name>A0A3G2E7K9_9BURK</name>
<accession>A0A3G2E7K9</accession>
<dbReference type="EMBL" id="CP033019">
    <property type="protein sequence ID" value="AYM76004.1"/>
    <property type="molecule type" value="Genomic_DNA"/>
</dbReference>
<keyword evidence="2" id="KW-1185">Reference proteome</keyword>
<proteinExistence type="predicted"/>
<sequence>MKNPWMSMYLSAANRIANTARGHATAAVKREAAKNTRQLTQVWFDSFLPAAGKPRRSRKAK</sequence>
<reference evidence="1 2" key="1">
    <citation type="submission" date="2018-10" db="EMBL/GenBank/DDBJ databases">
        <title>Effects of UV and annual dynamics of microbial communities in freshwater RAS systems.</title>
        <authorList>
            <person name="Bekkelund A.K."/>
            <person name="Hansen B.R."/>
            <person name="Stokken H."/>
            <person name="Eriksen B.F."/>
            <person name="Kashulin N.A."/>
        </authorList>
    </citation>
    <scope>NUCLEOTIDE SEQUENCE [LARGE SCALE GENOMIC DNA]</scope>
    <source>
        <strain evidence="1 2">BHSEK</strain>
    </source>
</reference>